<keyword evidence="1" id="KW-0732">Signal</keyword>
<dbReference type="RefSeq" id="WP_192778019.1">
    <property type="nucleotide sequence ID" value="NZ_BAAASY010000006.1"/>
</dbReference>
<evidence type="ECO:0000313" key="2">
    <source>
        <dbReference type="EMBL" id="MBE1563447.1"/>
    </source>
</evidence>
<evidence type="ECO:0000256" key="1">
    <source>
        <dbReference type="SAM" id="SignalP"/>
    </source>
</evidence>
<proteinExistence type="predicted"/>
<protein>
    <recommendedName>
        <fullName evidence="4">Lipoprotein</fullName>
    </recommendedName>
</protein>
<comment type="caution">
    <text evidence="2">The sequence shown here is derived from an EMBL/GenBank/DDBJ whole genome shotgun (WGS) entry which is preliminary data.</text>
</comment>
<feature type="signal peptide" evidence="1">
    <location>
        <begin position="1"/>
        <end position="20"/>
    </location>
</feature>
<name>A0ABR9KN43_9ACTN</name>
<dbReference type="PROSITE" id="PS51257">
    <property type="entry name" value="PROKAR_LIPOPROTEIN"/>
    <property type="match status" value="1"/>
</dbReference>
<feature type="chain" id="PRO_5047013726" description="Lipoprotein" evidence="1">
    <location>
        <begin position="21"/>
        <end position="289"/>
    </location>
</feature>
<evidence type="ECO:0008006" key="4">
    <source>
        <dbReference type="Google" id="ProtNLM"/>
    </source>
</evidence>
<dbReference type="Proteomes" id="UP000661607">
    <property type="component" value="Unassembled WGS sequence"/>
</dbReference>
<evidence type="ECO:0000313" key="3">
    <source>
        <dbReference type="Proteomes" id="UP000661607"/>
    </source>
</evidence>
<sequence>MRRVTALLALTLVAGCGGTAAETAAPSPGGQGVEQRKEAEMATCMKQKGFKYVAYVRPPVQLSDQRKKASSGDYESMRAERAKHGFGHFSLYVYPKEHPNPMVKPDNPDIDPNWAIQGSLSEEQRKAYQSAKDACYAAALKKVTGKNVKSVIDHYDVAEKARDQALARELDTDPSLAEKAQVMADCLKGKGYRVGKTNPTAIAERGTAEIRAQVVEIGKTDDIDDSKLTPGQYYEPSLTAEEARPYLTKEIKVALDDLECGKDFYAAYLPKQQEIFKRIDAEFGMTGWS</sequence>
<reference evidence="2 3" key="1">
    <citation type="submission" date="2020-10" db="EMBL/GenBank/DDBJ databases">
        <title>Sequencing the genomes of 1000 actinobacteria strains.</title>
        <authorList>
            <person name="Klenk H.-P."/>
        </authorList>
    </citation>
    <scope>NUCLEOTIDE SEQUENCE [LARGE SCALE GENOMIC DNA]</scope>
    <source>
        <strain evidence="2 3">DSM 43748</strain>
    </source>
</reference>
<gene>
    <name evidence="2" type="ORF">H4W81_006226</name>
</gene>
<dbReference type="EMBL" id="JADBEF010000001">
    <property type="protein sequence ID" value="MBE1563447.1"/>
    <property type="molecule type" value="Genomic_DNA"/>
</dbReference>
<organism evidence="2 3">
    <name type="scientific">Nonomuraea africana</name>
    <dbReference type="NCBI Taxonomy" id="46171"/>
    <lineage>
        <taxon>Bacteria</taxon>
        <taxon>Bacillati</taxon>
        <taxon>Actinomycetota</taxon>
        <taxon>Actinomycetes</taxon>
        <taxon>Streptosporangiales</taxon>
        <taxon>Streptosporangiaceae</taxon>
        <taxon>Nonomuraea</taxon>
    </lineage>
</organism>
<accession>A0ABR9KN43</accession>
<keyword evidence="3" id="KW-1185">Reference proteome</keyword>